<evidence type="ECO:0000259" key="3">
    <source>
        <dbReference type="Pfam" id="PF03914"/>
    </source>
</evidence>
<gene>
    <name evidence="4" type="ORF">CDAUBV1_LOCUS1464</name>
</gene>
<accession>A0AAV2T201</accession>
<comment type="caution">
    <text evidence="4">The sequence shown here is derived from an EMBL/GenBank/DDBJ whole genome shotgun (WGS) entry which is preliminary data.</text>
</comment>
<dbReference type="GO" id="GO:0005634">
    <property type="term" value="C:nucleus"/>
    <property type="evidence" value="ECO:0007669"/>
    <property type="project" value="UniProtKB-ARBA"/>
</dbReference>
<evidence type="ECO:0000256" key="2">
    <source>
        <dbReference type="SAM" id="MobiDB-lite"/>
    </source>
</evidence>
<dbReference type="AlphaFoldDB" id="A0AAV2T201"/>
<protein>
    <recommendedName>
        <fullName evidence="3">CCAAT-binding factor domain-containing protein</fullName>
    </recommendedName>
</protein>
<dbReference type="InterPro" id="IPR005612">
    <property type="entry name" value="CCAAT-binding_factor"/>
</dbReference>
<evidence type="ECO:0000313" key="5">
    <source>
        <dbReference type="Proteomes" id="UP001497525"/>
    </source>
</evidence>
<feature type="region of interest" description="Disordered" evidence="2">
    <location>
        <begin position="465"/>
        <end position="514"/>
    </location>
</feature>
<feature type="compositionally biased region" description="Basic and acidic residues" evidence="2">
    <location>
        <begin position="809"/>
        <end position="819"/>
    </location>
</feature>
<name>A0AAV2T201_CALDB</name>
<feature type="domain" description="CCAAT-binding factor" evidence="3">
    <location>
        <begin position="357"/>
        <end position="581"/>
    </location>
</feature>
<comment type="similarity">
    <text evidence="1">Belongs to the CBF/MAK21 family.</text>
</comment>
<dbReference type="InterPro" id="IPR016024">
    <property type="entry name" value="ARM-type_fold"/>
</dbReference>
<dbReference type="Proteomes" id="UP001497525">
    <property type="component" value="Unassembled WGS sequence"/>
</dbReference>
<feature type="compositionally biased region" description="Basic residues" evidence="2">
    <location>
        <begin position="839"/>
        <end position="856"/>
    </location>
</feature>
<proteinExistence type="inferred from homology"/>
<dbReference type="Pfam" id="PF03914">
    <property type="entry name" value="CBF"/>
    <property type="match status" value="1"/>
</dbReference>
<feature type="compositionally biased region" description="Basic and acidic residues" evidence="2">
    <location>
        <begin position="827"/>
        <end position="838"/>
    </location>
</feature>
<feature type="compositionally biased region" description="Acidic residues" evidence="2">
    <location>
        <begin position="716"/>
        <end position="732"/>
    </location>
</feature>
<feature type="compositionally biased region" description="Acidic residues" evidence="2">
    <location>
        <begin position="774"/>
        <end position="786"/>
    </location>
</feature>
<reference evidence="4" key="1">
    <citation type="submission" date="2024-06" db="EMBL/GenBank/DDBJ databases">
        <authorList>
            <person name="Liu X."/>
            <person name="Lenzi L."/>
            <person name="Haldenby T S."/>
            <person name="Uol C."/>
        </authorList>
    </citation>
    <scope>NUCLEOTIDE SEQUENCE</scope>
</reference>
<dbReference type="PANTHER" id="PTHR12048:SF0">
    <property type="entry name" value="CCAAT_ENHANCER-BINDING PROTEIN ZETA"/>
    <property type="match status" value="1"/>
</dbReference>
<dbReference type="InterPro" id="IPR040155">
    <property type="entry name" value="CEBPZ/Mak21-like"/>
</dbReference>
<dbReference type="EMBL" id="CAXLJL010000057">
    <property type="protein sequence ID" value="CAL5130019.1"/>
    <property type="molecule type" value="Genomic_DNA"/>
</dbReference>
<organism evidence="4 5">
    <name type="scientific">Calicophoron daubneyi</name>
    <name type="common">Rumen fluke</name>
    <name type="synonym">Paramphistomum daubneyi</name>
    <dbReference type="NCBI Taxonomy" id="300641"/>
    <lineage>
        <taxon>Eukaryota</taxon>
        <taxon>Metazoa</taxon>
        <taxon>Spiralia</taxon>
        <taxon>Lophotrochozoa</taxon>
        <taxon>Platyhelminthes</taxon>
        <taxon>Trematoda</taxon>
        <taxon>Digenea</taxon>
        <taxon>Plagiorchiida</taxon>
        <taxon>Pronocephalata</taxon>
        <taxon>Paramphistomoidea</taxon>
        <taxon>Paramphistomidae</taxon>
        <taxon>Calicophoron</taxon>
    </lineage>
</organism>
<evidence type="ECO:0000256" key="1">
    <source>
        <dbReference type="ARBA" id="ARBA00007797"/>
    </source>
</evidence>
<feature type="region of interest" description="Disordered" evidence="2">
    <location>
        <begin position="712"/>
        <end position="747"/>
    </location>
</feature>
<feature type="compositionally biased region" description="Acidic residues" evidence="2">
    <location>
        <begin position="480"/>
        <end position="497"/>
    </location>
</feature>
<dbReference type="PANTHER" id="PTHR12048">
    <property type="entry name" value="CCAAT-BINDING FACTOR-RELATED"/>
    <property type="match status" value="1"/>
</dbReference>
<feature type="region of interest" description="Disordered" evidence="2">
    <location>
        <begin position="772"/>
        <end position="856"/>
    </location>
</feature>
<evidence type="ECO:0000313" key="4">
    <source>
        <dbReference type="EMBL" id="CAL5130019.1"/>
    </source>
</evidence>
<dbReference type="SUPFAM" id="SSF48371">
    <property type="entry name" value="ARM repeat"/>
    <property type="match status" value="1"/>
</dbReference>
<feature type="compositionally biased region" description="Polar residues" evidence="2">
    <location>
        <begin position="465"/>
        <end position="477"/>
    </location>
</feature>
<sequence>MGLEWFSDKKSCLSGPPVSTDECCKWREKVKEIWNRRYPPFELAGSLASELLMKESIATKEWLFTSLRSSTGQDRICAMAYLVNLLPTRCLRYIDALISLVTPAKQRDCVRAIDALYQLFIQKLLPRHRTMISFGSRPFNLLHETKLPDEDQETLCLWYFEDELKIRYLSYVKSLERLLLSDTVEAFKHKALGILSALVTRTPEDRSLILSVIINKLGDRSKVLASSVIHKLRTLAGNRALTEAVIQEVHTFLFRPNLLERAKYYAIAFLSCIQIERNRTSDTSTSAANVALSLVKIYAAFFHATVKSAEIPERLASALLTGLGRAAPFIPEDRLIELVEEVDDIFRLVHAATFNVSLQALAVLFQLSMHRPEIRDRYYQALYRKLTNPSIAVTSRGPSLLHLLYRSLLNDPDAERRAAFTQRLLQICVSHPQPGFVVGCLILLSKVDSAKGHLIVRSQIPVDTQQMIPPSGSQPLVQGSDDEEESFSDAPESDSENLSELPVTHETSENPPANVVSSWDYRQLMKIVNPKKKHSASDKSTSVIGYDPHAREPLFSRAGGYPCWALVILSNHVHPTISLFAKSLLSGQPLAYTGDPFDDFTLLHFLDRFSYKKPKVGTVRALNSKKQKLPPGPLLQRKLGPGCGSRSVPVNSAMFRQLSVDRVPADEQFFHNYFKLLESRVKKPSRAKQVEESDESVSDEEFDEYLEKYEKGLIPADEDAEDDEVELNDAEFSDNSRDGDGAISSGDEELFADMDGISSHNTKAATGATSTMDYDLENSSDDDFDNDLPGKRRSNIKSKLESLFASADEVGRLYGAEKKKKDRKRRVWEERRTRDDHRMPKRQRTQRGTRKRSSHA</sequence>